<dbReference type="PROSITE" id="PS50191">
    <property type="entry name" value="CRAL_TRIO"/>
    <property type="match status" value="1"/>
</dbReference>
<dbReference type="Proteomes" id="UP001515480">
    <property type="component" value="Unassembled WGS sequence"/>
</dbReference>
<dbReference type="SUPFAM" id="SSF52087">
    <property type="entry name" value="CRAL/TRIO domain"/>
    <property type="match status" value="1"/>
</dbReference>
<dbReference type="CDD" id="cd00170">
    <property type="entry name" value="SEC14"/>
    <property type="match status" value="1"/>
</dbReference>
<dbReference type="InterPro" id="IPR036865">
    <property type="entry name" value="CRAL-TRIO_dom_sf"/>
</dbReference>
<keyword evidence="2" id="KW-0472">Membrane</keyword>
<sequence>MQNALVMRAYALLLENPLTIVLASLPLLLLLLLRRRRGSRGPAARDVPLSSLLASADAVGLLPVSQLPAAMASVREHVRDERILDAGALLARVRRTQRETGANVDMTILPHLSADELERRHAACVQALQELTTTEGWRELSVGDDGSRCLVQQNANRLLTKVELEMPIGAQTAVCVLRESQLYHTWFPRCVESTTLHVGGRMERLFRLVQQLKVPLLGALTYDLVLEGFGVDALGEGFLLACARSAKQKDWPHVAFPALPPRAARLRIETLHLLVEPLATGRTRATLQIEIDTSHSPIPWFVLEYVISKVTAKIFSCLADAAKRADAGDPSNAHTAAIRADTSFYHSWLRPRIERFLTARWRSAMAANASAMLPPTFTRSNVSEPERNEAMLLWKEEPELCAALAEVYDGLLLLGVVREILSTPWKKGAMVQTLREIVAWRRATGAFEIGASPLPTRLAATQVKSYIYGLTEGGCPVAVLTVKSVEDAMLTCARMNVTPDEFAQTRIWACEHSVRAIHATHQQDKGNGQSVLVIDFESSEFGPLQIHRFLPYTKAAVIGAAIKYAGMARCVYIVRPGPLFALMWSLVIPFLPSETRQKIRVVQRNAPILSPADEPPLTKLTKDSLPAFLGGAVPDDKPLMSLHYDPPDQA</sequence>
<dbReference type="InterPro" id="IPR023393">
    <property type="entry name" value="START-like_dom_sf"/>
</dbReference>
<dbReference type="AlphaFoldDB" id="A0AB34K009"/>
<name>A0AB34K009_PRYPA</name>
<dbReference type="Pfam" id="PF00650">
    <property type="entry name" value="CRAL_TRIO"/>
    <property type="match status" value="1"/>
</dbReference>
<accession>A0AB34K009</accession>
<protein>
    <recommendedName>
        <fullName evidence="3">CRAL-TRIO domain-containing protein</fullName>
    </recommendedName>
</protein>
<keyword evidence="2" id="KW-0812">Transmembrane</keyword>
<dbReference type="EMBL" id="JBGBPQ010000003">
    <property type="protein sequence ID" value="KAL1526472.1"/>
    <property type="molecule type" value="Genomic_DNA"/>
</dbReference>
<dbReference type="SUPFAM" id="SSF55961">
    <property type="entry name" value="Bet v1-like"/>
    <property type="match status" value="1"/>
</dbReference>
<evidence type="ECO:0000256" key="1">
    <source>
        <dbReference type="SAM" id="MobiDB-lite"/>
    </source>
</evidence>
<gene>
    <name evidence="4" type="ORF">AB1Y20_015182</name>
</gene>
<proteinExistence type="predicted"/>
<feature type="domain" description="CRAL-TRIO" evidence="3">
    <location>
        <begin position="455"/>
        <end position="637"/>
    </location>
</feature>
<evidence type="ECO:0000259" key="3">
    <source>
        <dbReference type="PROSITE" id="PS50191"/>
    </source>
</evidence>
<feature type="region of interest" description="Disordered" evidence="1">
    <location>
        <begin position="631"/>
        <end position="650"/>
    </location>
</feature>
<dbReference type="InterPro" id="IPR001251">
    <property type="entry name" value="CRAL-TRIO_dom"/>
</dbReference>
<evidence type="ECO:0000313" key="5">
    <source>
        <dbReference type="Proteomes" id="UP001515480"/>
    </source>
</evidence>
<dbReference type="Gene3D" id="3.30.530.20">
    <property type="match status" value="1"/>
</dbReference>
<keyword evidence="2" id="KW-1133">Transmembrane helix</keyword>
<dbReference type="SMART" id="SM00516">
    <property type="entry name" value="SEC14"/>
    <property type="match status" value="1"/>
</dbReference>
<evidence type="ECO:0000256" key="2">
    <source>
        <dbReference type="SAM" id="Phobius"/>
    </source>
</evidence>
<comment type="caution">
    <text evidence="4">The sequence shown here is derived from an EMBL/GenBank/DDBJ whole genome shotgun (WGS) entry which is preliminary data.</text>
</comment>
<reference evidence="4 5" key="1">
    <citation type="journal article" date="2024" name="Science">
        <title>Giant polyketide synthase enzymes in the biosynthesis of giant marine polyether toxins.</title>
        <authorList>
            <person name="Fallon T.R."/>
            <person name="Shende V.V."/>
            <person name="Wierzbicki I.H."/>
            <person name="Pendleton A.L."/>
            <person name="Watervoot N.F."/>
            <person name="Auber R.P."/>
            <person name="Gonzalez D.J."/>
            <person name="Wisecaver J.H."/>
            <person name="Moore B.S."/>
        </authorList>
    </citation>
    <scope>NUCLEOTIDE SEQUENCE [LARGE SCALE GENOMIC DNA]</scope>
    <source>
        <strain evidence="4 5">12B1</strain>
    </source>
</reference>
<keyword evidence="5" id="KW-1185">Reference proteome</keyword>
<feature type="transmembrane region" description="Helical" evidence="2">
    <location>
        <begin position="12"/>
        <end position="33"/>
    </location>
</feature>
<dbReference type="Gene3D" id="3.40.525.10">
    <property type="entry name" value="CRAL-TRIO lipid binding domain"/>
    <property type="match status" value="1"/>
</dbReference>
<evidence type="ECO:0000313" key="4">
    <source>
        <dbReference type="EMBL" id="KAL1526472.1"/>
    </source>
</evidence>
<organism evidence="4 5">
    <name type="scientific">Prymnesium parvum</name>
    <name type="common">Toxic golden alga</name>
    <dbReference type="NCBI Taxonomy" id="97485"/>
    <lineage>
        <taxon>Eukaryota</taxon>
        <taxon>Haptista</taxon>
        <taxon>Haptophyta</taxon>
        <taxon>Prymnesiophyceae</taxon>
        <taxon>Prymnesiales</taxon>
        <taxon>Prymnesiaceae</taxon>
        <taxon>Prymnesium</taxon>
    </lineage>
</organism>